<dbReference type="Proteomes" id="UP000275846">
    <property type="component" value="Unassembled WGS sequence"/>
</dbReference>
<reference evidence="2 3" key="2">
    <citation type="submission" date="2018-11" db="EMBL/GenBank/DDBJ databases">
        <authorList>
            <consortium name="Pathogen Informatics"/>
        </authorList>
    </citation>
    <scope>NUCLEOTIDE SEQUENCE [LARGE SCALE GENOMIC DNA]</scope>
    <source>
        <strain evidence="2 3">NST_G2</strain>
    </source>
</reference>
<accession>A0A183SXJ1</accession>
<sequence length="70" mass="7935">MMLLMTVRTAFQRWQPNVPQTSTVNPSLYAMAFPAPIARNRGRRKTQNLQPQKSPAALQTRAKALRKVLS</sequence>
<reference evidence="4" key="1">
    <citation type="submission" date="2016-06" db="UniProtKB">
        <authorList>
            <consortium name="WormBaseParasite"/>
        </authorList>
    </citation>
    <scope>IDENTIFICATION</scope>
</reference>
<organism evidence="4">
    <name type="scientific">Schistocephalus solidus</name>
    <name type="common">Tapeworm</name>
    <dbReference type="NCBI Taxonomy" id="70667"/>
    <lineage>
        <taxon>Eukaryota</taxon>
        <taxon>Metazoa</taxon>
        <taxon>Spiralia</taxon>
        <taxon>Lophotrochozoa</taxon>
        <taxon>Platyhelminthes</taxon>
        <taxon>Cestoda</taxon>
        <taxon>Eucestoda</taxon>
        <taxon>Diphyllobothriidea</taxon>
        <taxon>Diphyllobothriidae</taxon>
        <taxon>Schistocephalus</taxon>
    </lineage>
</organism>
<dbReference type="AlphaFoldDB" id="A0A183SXJ1"/>
<proteinExistence type="predicted"/>
<evidence type="ECO:0000313" key="4">
    <source>
        <dbReference type="WBParaSite" id="SSLN_0000928001-mRNA-1"/>
    </source>
</evidence>
<dbReference type="WBParaSite" id="SSLN_0000928001-mRNA-1">
    <property type="protein sequence ID" value="SSLN_0000928001-mRNA-1"/>
    <property type="gene ID" value="SSLN_0000928001"/>
</dbReference>
<name>A0A183SXJ1_SCHSO</name>
<evidence type="ECO:0000256" key="1">
    <source>
        <dbReference type="SAM" id="MobiDB-lite"/>
    </source>
</evidence>
<evidence type="ECO:0000313" key="3">
    <source>
        <dbReference type="Proteomes" id="UP000275846"/>
    </source>
</evidence>
<evidence type="ECO:0000313" key="2">
    <source>
        <dbReference type="EMBL" id="VDL95324.1"/>
    </source>
</evidence>
<keyword evidence="3" id="KW-1185">Reference proteome</keyword>
<dbReference type="EMBL" id="UYSU01034940">
    <property type="protein sequence ID" value="VDL95324.1"/>
    <property type="molecule type" value="Genomic_DNA"/>
</dbReference>
<feature type="region of interest" description="Disordered" evidence="1">
    <location>
        <begin position="39"/>
        <end position="63"/>
    </location>
</feature>
<gene>
    <name evidence="2" type="ORF">SSLN_LOCUS8939</name>
</gene>
<protein>
    <submittedName>
        <fullName evidence="4">Secreted protein</fullName>
    </submittedName>
</protein>